<sequence>MIVGREKEIELLKGLLEEEESQFVAIYGRRRVGKTFLIREAFNYSFAFQHTGIYGASLKEQLSEFTESLYSAGMRKVKELPSNWNEAFHLLERFIEKSKDTQKKKIIFIDEMPWMDTHKSNFVRSLDHFWNSWATARKDIILIICGSATSWIINNIIMNYGGLHNRLTNQIFLEPFSLRECQEFCEKRKLGYTERQILEAYMALGGIPYYWSFLKRGQSVAQNFDRMFFSERGELTQEFNALYASLFKRPTTHISIITALASKKMGMLRKDILDATGLSDNTTFSNALQELEQCGFIRKFMPIGGKSKNAIYQLMDNYTLFYFDFIKKNTNQDEHYWTANMDTTIHNGWAGRAFERVCIQHIKQIKTALGFAAVISTAHSWIYKPKDLSEKGVQIDLLIDRNDQTINLCEMKYTNAPYTISEEEDMKIRNRKAVFIKETGTNKSILITMITTYGLTPGGYADDIHCQVTMKDLFRF</sequence>
<evidence type="ECO:0000313" key="3">
    <source>
        <dbReference type="EMBL" id="MQP15555.1"/>
    </source>
</evidence>
<proteinExistence type="predicted"/>
<dbReference type="Proteomes" id="UP000477980">
    <property type="component" value="Unassembled WGS sequence"/>
</dbReference>
<dbReference type="SUPFAM" id="SSF52540">
    <property type="entry name" value="P-loop containing nucleoside triphosphate hydrolases"/>
    <property type="match status" value="1"/>
</dbReference>
<gene>
    <name evidence="3" type="ORF">F7D25_14375</name>
</gene>
<evidence type="ECO:0000259" key="2">
    <source>
        <dbReference type="Pfam" id="PF03008"/>
    </source>
</evidence>
<feature type="domain" description="DUF234" evidence="2">
    <location>
        <begin position="322"/>
        <end position="420"/>
    </location>
</feature>
<dbReference type="InterPro" id="IPR011579">
    <property type="entry name" value="ATPase_dom"/>
</dbReference>
<dbReference type="OrthoDB" id="9813134at2"/>
<dbReference type="GO" id="GO:0005524">
    <property type="term" value="F:ATP binding"/>
    <property type="evidence" value="ECO:0007669"/>
    <property type="project" value="InterPro"/>
</dbReference>
<organism evidence="3 4">
    <name type="scientific">Segatella copri</name>
    <dbReference type="NCBI Taxonomy" id="165179"/>
    <lineage>
        <taxon>Bacteria</taxon>
        <taxon>Pseudomonadati</taxon>
        <taxon>Bacteroidota</taxon>
        <taxon>Bacteroidia</taxon>
        <taxon>Bacteroidales</taxon>
        <taxon>Prevotellaceae</taxon>
        <taxon>Segatella</taxon>
    </lineage>
</organism>
<evidence type="ECO:0000259" key="1">
    <source>
        <dbReference type="Pfam" id="PF01637"/>
    </source>
</evidence>
<comment type="caution">
    <text evidence="3">The sequence shown here is derived from an EMBL/GenBank/DDBJ whole genome shotgun (WGS) entry which is preliminary data.</text>
</comment>
<dbReference type="PANTHER" id="PTHR34704:SF1">
    <property type="entry name" value="ATPASE"/>
    <property type="match status" value="1"/>
</dbReference>
<protein>
    <submittedName>
        <fullName evidence="3">AAA family ATPase</fullName>
    </submittedName>
</protein>
<dbReference type="InterPro" id="IPR004256">
    <property type="entry name" value="DUF234"/>
</dbReference>
<feature type="domain" description="ATPase" evidence="1">
    <location>
        <begin position="3"/>
        <end position="210"/>
    </location>
</feature>
<dbReference type="EMBL" id="VZAH01000153">
    <property type="protein sequence ID" value="MQP15555.1"/>
    <property type="molecule type" value="Genomic_DNA"/>
</dbReference>
<dbReference type="RefSeq" id="WP_153092532.1">
    <property type="nucleotide sequence ID" value="NZ_VZAH01000153.1"/>
</dbReference>
<dbReference type="Gene3D" id="3.40.50.300">
    <property type="entry name" value="P-loop containing nucleotide triphosphate hydrolases"/>
    <property type="match status" value="1"/>
</dbReference>
<dbReference type="Pfam" id="PF03008">
    <property type="entry name" value="DUF234"/>
    <property type="match status" value="1"/>
</dbReference>
<name>A0A6G1VPR7_9BACT</name>
<accession>A0A6G1VPR7</accession>
<dbReference type="AlphaFoldDB" id="A0A6G1VPR7"/>
<dbReference type="Pfam" id="PF01637">
    <property type="entry name" value="ATPase_2"/>
    <property type="match status" value="1"/>
</dbReference>
<dbReference type="PANTHER" id="PTHR34704">
    <property type="entry name" value="ATPASE"/>
    <property type="match status" value="1"/>
</dbReference>
<reference evidence="3 4" key="1">
    <citation type="submission" date="2019-09" db="EMBL/GenBank/DDBJ databases">
        <title>Distinct polysaccharide growth profiles of human intestinal Prevotella copri isolates.</title>
        <authorList>
            <person name="Fehlner-Peach H."/>
            <person name="Magnabosco C."/>
            <person name="Raghavan V."/>
            <person name="Scher J.U."/>
            <person name="Tett A."/>
            <person name="Cox L.M."/>
            <person name="Gottsegen C."/>
            <person name="Watters A."/>
            <person name="Wiltshire- Gordon J.D."/>
            <person name="Segata N."/>
            <person name="Bonneau R."/>
            <person name="Littman D.R."/>
        </authorList>
    </citation>
    <scope>NUCLEOTIDE SEQUENCE [LARGE SCALE GENOMIC DNA]</scope>
    <source>
        <strain evidence="4">iAA917</strain>
    </source>
</reference>
<evidence type="ECO:0000313" key="4">
    <source>
        <dbReference type="Proteomes" id="UP000477980"/>
    </source>
</evidence>
<dbReference type="InterPro" id="IPR027417">
    <property type="entry name" value="P-loop_NTPase"/>
</dbReference>